<sequence>MIIGCKLSYSARFIIDTLSLPQLAVFTVLTELVLPQTNMPALRKQDLPFPGSSNAPIESQDTADIPCDEWHFSRRYGRGERRYDCGGRHYPPIVSRTGLEAEKHPVKENAWPPRVVEWAPSLDLAEESRHDRLAAIEMAAIPYPPRRISRFNDEQKAQKFLTRLARETIAKKDAQTPWEVEWFESWKISNTFPIMSPTSTPRKPPYTKRRNWFWDMPSVESEWNVEPFAYRGSTHKLLAGVDAALSKLIEEAVDTSESEDPVEVDEDYVEVAAGPSVACSVENDWELLELL</sequence>
<protein>
    <submittedName>
        <fullName evidence="1">Uncharacterized protein</fullName>
    </submittedName>
</protein>
<reference evidence="1 2" key="1">
    <citation type="journal article" date="2020" name="Genomics">
        <title>Complete, high-quality genomes from long-read metagenomic sequencing of two wolf lichen thalli reveals enigmatic genome architecture.</title>
        <authorList>
            <person name="McKenzie S.K."/>
            <person name="Walston R.F."/>
            <person name="Allen J.L."/>
        </authorList>
    </citation>
    <scope>NUCLEOTIDE SEQUENCE [LARGE SCALE GENOMIC DNA]</scope>
    <source>
        <strain evidence="1">WasteWater2</strain>
    </source>
</reference>
<keyword evidence="2" id="KW-1185">Reference proteome</keyword>
<gene>
    <name evidence="1" type="ORF">HO173_000508</name>
</gene>
<dbReference type="AlphaFoldDB" id="A0A8H6LAF5"/>
<comment type="caution">
    <text evidence="1">The sequence shown here is derived from an EMBL/GenBank/DDBJ whole genome shotgun (WGS) entry which is preliminary data.</text>
</comment>
<dbReference type="RefSeq" id="XP_037171036.1">
    <property type="nucleotide sequence ID" value="XM_037302457.1"/>
</dbReference>
<dbReference type="EMBL" id="JACCJC010000001">
    <property type="protein sequence ID" value="KAF6241796.1"/>
    <property type="molecule type" value="Genomic_DNA"/>
</dbReference>
<dbReference type="Proteomes" id="UP000578531">
    <property type="component" value="Unassembled WGS sequence"/>
</dbReference>
<dbReference type="GeneID" id="59282187"/>
<evidence type="ECO:0000313" key="1">
    <source>
        <dbReference type="EMBL" id="KAF6241796.1"/>
    </source>
</evidence>
<accession>A0A8H6LAF5</accession>
<evidence type="ECO:0000313" key="2">
    <source>
        <dbReference type="Proteomes" id="UP000578531"/>
    </source>
</evidence>
<name>A0A8H6LAF5_9LECA</name>
<organism evidence="1 2">
    <name type="scientific">Letharia columbiana</name>
    <dbReference type="NCBI Taxonomy" id="112416"/>
    <lineage>
        <taxon>Eukaryota</taxon>
        <taxon>Fungi</taxon>
        <taxon>Dikarya</taxon>
        <taxon>Ascomycota</taxon>
        <taxon>Pezizomycotina</taxon>
        <taxon>Lecanoromycetes</taxon>
        <taxon>OSLEUM clade</taxon>
        <taxon>Lecanoromycetidae</taxon>
        <taxon>Lecanorales</taxon>
        <taxon>Lecanorineae</taxon>
        <taxon>Parmeliaceae</taxon>
        <taxon>Letharia</taxon>
    </lineage>
</organism>
<proteinExistence type="predicted"/>